<feature type="compositionally biased region" description="Basic and acidic residues" evidence="1">
    <location>
        <begin position="224"/>
        <end position="233"/>
    </location>
</feature>
<feature type="domain" description="DhaL" evidence="2">
    <location>
        <begin position="8"/>
        <end position="206"/>
    </location>
</feature>
<dbReference type="Pfam" id="PF21645">
    <property type="entry name" value="FakA-like_M"/>
    <property type="match status" value="1"/>
</dbReference>
<dbReference type="InterPro" id="IPR050270">
    <property type="entry name" value="DegV_domain_contain"/>
</dbReference>
<gene>
    <name evidence="3" type="ORF">KC207_05845</name>
</gene>
<dbReference type="InterPro" id="IPR048394">
    <property type="entry name" value="FakA-like_M"/>
</dbReference>
<dbReference type="InterPro" id="IPR036117">
    <property type="entry name" value="DhaL_dom_sf"/>
</dbReference>
<feature type="region of interest" description="Disordered" evidence="1">
    <location>
        <begin position="212"/>
        <end position="261"/>
    </location>
</feature>
<evidence type="ECO:0000256" key="1">
    <source>
        <dbReference type="SAM" id="MobiDB-lite"/>
    </source>
</evidence>
<sequence length="554" mass="55103">MPDVLTADDARHWALLTRAALAARRTELDDLNVFPVPDGDTGTNLYLTLDGALETVADSLGATAPADLVEECRRLRRAILVSARGNSGVILSQVVGGLCDVVEERQARTVDAALLAVCLVRGAAAARAGVGHPREGTILTVADAAAAAARKTADAGGGLAEVSAAAVTAARGALAGTPDQLAELADAGVVDAGGAGCLLLLESLHRVVTGAWTQDDPGTLDPARVGDRDEWHRPATSGAREPEARNHGASAGDALAEPDHLPAHGGPAYEVMYLLTVTDAGAVDVLRARLDALGDSLLVVGGPRLWNVHVHVDDPGAAVEAGIAAGVPERIRITHLPSQVAGRAAGGRVGVVVGSPGPGVASLVEEAGGVPVDLGADRPGASGRVLAAARATGAREVVVLPGDPAGLEAAEVAARAAGDEGLALHVVPAVAVVQSLAALAVLDPARTVGEVVDAMTSAAGSSRYGAVTPSADGVVGTALGEVVPTGAGAEVAARAVLERLLSAGGELVTLVAGSGAGRGLADRVADALSRERPGVEVVVLDGGQPDSLLLLGVE</sequence>
<dbReference type="PANTHER" id="PTHR33434">
    <property type="entry name" value="DEGV DOMAIN-CONTAINING PROTEIN DR_1986-RELATED"/>
    <property type="match status" value="1"/>
</dbReference>
<evidence type="ECO:0000259" key="2">
    <source>
        <dbReference type="PROSITE" id="PS51480"/>
    </source>
</evidence>
<protein>
    <submittedName>
        <fullName evidence="3">DAK2 domain-containing protein</fullName>
    </submittedName>
</protein>
<proteinExistence type="predicted"/>
<dbReference type="InterPro" id="IPR033470">
    <property type="entry name" value="FakA-like_C"/>
</dbReference>
<comment type="caution">
    <text evidence="3">The sequence shown here is derived from an EMBL/GenBank/DDBJ whole genome shotgun (WGS) entry which is preliminary data.</text>
</comment>
<dbReference type="GO" id="GO:0004371">
    <property type="term" value="F:glycerone kinase activity"/>
    <property type="evidence" value="ECO:0007669"/>
    <property type="project" value="InterPro"/>
</dbReference>
<accession>A0A941D6W5</accession>
<keyword evidence="4" id="KW-1185">Reference proteome</keyword>
<dbReference type="Proteomes" id="UP000677016">
    <property type="component" value="Unassembled WGS sequence"/>
</dbReference>
<reference evidence="3" key="1">
    <citation type="submission" date="2021-04" db="EMBL/GenBank/DDBJ databases">
        <title>Phycicoccus avicenniae sp. nov., a novel endophytic actinomycetes isolated from branch of Avicennia mariana.</title>
        <authorList>
            <person name="Tuo L."/>
        </authorList>
    </citation>
    <scope>NUCLEOTIDE SEQUENCE</scope>
    <source>
        <strain evidence="3">BSK3Z-2</strain>
    </source>
</reference>
<dbReference type="Gene3D" id="1.25.40.340">
    <property type="match status" value="1"/>
</dbReference>
<dbReference type="Pfam" id="PF02734">
    <property type="entry name" value="Dak2"/>
    <property type="match status" value="1"/>
</dbReference>
<dbReference type="PROSITE" id="PS51480">
    <property type="entry name" value="DHAL"/>
    <property type="match status" value="1"/>
</dbReference>
<dbReference type="EMBL" id="JAGSNF010000006">
    <property type="protein sequence ID" value="MBR7742813.1"/>
    <property type="molecule type" value="Genomic_DNA"/>
</dbReference>
<dbReference type="SMART" id="SM01120">
    <property type="entry name" value="Dak2"/>
    <property type="match status" value="1"/>
</dbReference>
<name>A0A941D6W5_9MICO</name>
<dbReference type="SUPFAM" id="SSF101473">
    <property type="entry name" value="DhaL-like"/>
    <property type="match status" value="1"/>
</dbReference>
<dbReference type="SMART" id="SM01121">
    <property type="entry name" value="Dak1_2"/>
    <property type="match status" value="1"/>
</dbReference>
<dbReference type="GO" id="GO:0006071">
    <property type="term" value="P:glycerol metabolic process"/>
    <property type="evidence" value="ECO:0007669"/>
    <property type="project" value="InterPro"/>
</dbReference>
<dbReference type="Pfam" id="PF13684">
    <property type="entry name" value="FakA-like_C"/>
    <property type="match status" value="1"/>
</dbReference>
<evidence type="ECO:0000313" key="3">
    <source>
        <dbReference type="EMBL" id="MBR7742813.1"/>
    </source>
</evidence>
<dbReference type="PANTHER" id="PTHR33434:SF4">
    <property type="entry name" value="PHOSPHATASE PROTEIN"/>
    <property type="match status" value="1"/>
</dbReference>
<dbReference type="AlphaFoldDB" id="A0A941D6W5"/>
<evidence type="ECO:0000313" key="4">
    <source>
        <dbReference type="Proteomes" id="UP000677016"/>
    </source>
</evidence>
<organism evidence="3 4">
    <name type="scientific">Phycicoccus avicenniae</name>
    <dbReference type="NCBI Taxonomy" id="2828860"/>
    <lineage>
        <taxon>Bacteria</taxon>
        <taxon>Bacillati</taxon>
        <taxon>Actinomycetota</taxon>
        <taxon>Actinomycetes</taxon>
        <taxon>Micrococcales</taxon>
        <taxon>Intrasporangiaceae</taxon>
        <taxon>Phycicoccus</taxon>
    </lineage>
</organism>
<dbReference type="InterPro" id="IPR004007">
    <property type="entry name" value="DhaL_dom"/>
</dbReference>
<dbReference type="RefSeq" id="WP_211601981.1">
    <property type="nucleotide sequence ID" value="NZ_JAGSNF010000006.1"/>
</dbReference>